<feature type="transmembrane region" description="Helical" evidence="6">
    <location>
        <begin position="100"/>
        <end position="118"/>
    </location>
</feature>
<feature type="transmembrane region" description="Helical" evidence="6">
    <location>
        <begin position="31"/>
        <end position="54"/>
    </location>
</feature>
<dbReference type="GO" id="GO:0005886">
    <property type="term" value="C:plasma membrane"/>
    <property type="evidence" value="ECO:0007669"/>
    <property type="project" value="TreeGrafter"/>
</dbReference>
<keyword evidence="4 6" id="KW-1133">Transmembrane helix</keyword>
<keyword evidence="5 6" id="KW-0472">Membrane</keyword>
<feature type="transmembrane region" description="Helical" evidence="6">
    <location>
        <begin position="401"/>
        <end position="419"/>
    </location>
</feature>
<dbReference type="EMBL" id="WOEZ01000109">
    <property type="protein sequence ID" value="NPT56923.1"/>
    <property type="molecule type" value="Genomic_DNA"/>
</dbReference>
<feature type="transmembrane region" description="Helical" evidence="6">
    <location>
        <begin position="130"/>
        <end position="149"/>
    </location>
</feature>
<evidence type="ECO:0000256" key="2">
    <source>
        <dbReference type="ARBA" id="ARBA00008974"/>
    </source>
</evidence>
<feature type="transmembrane region" description="Helical" evidence="6">
    <location>
        <begin position="281"/>
        <end position="302"/>
    </location>
</feature>
<evidence type="ECO:0000256" key="6">
    <source>
        <dbReference type="SAM" id="Phobius"/>
    </source>
</evidence>
<evidence type="ECO:0000256" key="3">
    <source>
        <dbReference type="ARBA" id="ARBA00022692"/>
    </source>
</evidence>
<dbReference type="InterPro" id="IPR001248">
    <property type="entry name" value="Pur-cyt_permease"/>
</dbReference>
<accession>A0A972SIG7</accession>
<proteinExistence type="inferred from homology"/>
<evidence type="ECO:0000313" key="8">
    <source>
        <dbReference type="Proteomes" id="UP000655523"/>
    </source>
</evidence>
<comment type="caution">
    <text evidence="7">The sequence shown here is derived from an EMBL/GenBank/DDBJ whole genome shotgun (WGS) entry which is preliminary data.</text>
</comment>
<name>A0A972SIG7_9BURK</name>
<dbReference type="Gene3D" id="1.10.4160.10">
    <property type="entry name" value="Hydantoin permease"/>
    <property type="match status" value="1"/>
</dbReference>
<keyword evidence="3 6" id="KW-0812">Transmembrane</keyword>
<dbReference type="PANTHER" id="PTHR30569">
    <property type="entry name" value="CYTOSINE TRANSPORTER CODB"/>
    <property type="match status" value="1"/>
</dbReference>
<dbReference type="Proteomes" id="UP000655523">
    <property type="component" value="Unassembled WGS sequence"/>
</dbReference>
<protein>
    <submittedName>
        <fullName evidence="7">Cytosine permease</fullName>
    </submittedName>
</protein>
<dbReference type="InterPro" id="IPR030191">
    <property type="entry name" value="CodB"/>
</dbReference>
<dbReference type="RefSeq" id="WP_172167658.1">
    <property type="nucleotide sequence ID" value="NZ_WOEZ01000109.1"/>
</dbReference>
<evidence type="ECO:0000313" key="7">
    <source>
        <dbReference type="EMBL" id="NPT56923.1"/>
    </source>
</evidence>
<comment type="subcellular location">
    <subcellularLocation>
        <location evidence="1">Membrane</location>
        <topology evidence="1">Multi-pass membrane protein</topology>
    </subcellularLocation>
</comment>
<feature type="transmembrane region" description="Helical" evidence="6">
    <location>
        <begin position="60"/>
        <end position="80"/>
    </location>
</feature>
<dbReference type="PANTHER" id="PTHR30569:SF0">
    <property type="entry name" value="CYTOSINE PERMEASE"/>
    <property type="match status" value="1"/>
</dbReference>
<dbReference type="GO" id="GO:0015209">
    <property type="term" value="F:cytosine transmembrane transporter activity"/>
    <property type="evidence" value="ECO:0007669"/>
    <property type="project" value="InterPro"/>
</dbReference>
<feature type="transmembrane region" description="Helical" evidence="6">
    <location>
        <begin position="156"/>
        <end position="179"/>
    </location>
</feature>
<organism evidence="7 8">
    <name type="scientific">Paraburkholderia elongata</name>
    <dbReference type="NCBI Taxonomy" id="2675747"/>
    <lineage>
        <taxon>Bacteria</taxon>
        <taxon>Pseudomonadati</taxon>
        <taxon>Pseudomonadota</taxon>
        <taxon>Betaproteobacteria</taxon>
        <taxon>Burkholderiales</taxon>
        <taxon>Burkholderiaceae</taxon>
        <taxon>Paraburkholderia</taxon>
    </lineage>
</organism>
<dbReference type="Pfam" id="PF02133">
    <property type="entry name" value="Transp_cyt_pur"/>
    <property type="match status" value="1"/>
</dbReference>
<evidence type="ECO:0000256" key="5">
    <source>
        <dbReference type="ARBA" id="ARBA00023136"/>
    </source>
</evidence>
<feature type="transmembrane region" description="Helical" evidence="6">
    <location>
        <begin position="346"/>
        <end position="365"/>
    </location>
</feature>
<sequence length="434" mass="45627">MTSSTEQHGLDEEFEHKPVPLSHRHRLSSVAAVWFGFPMIITNAVFAGIIAYNLGFSRALLAILIGNAILLAYVGTLSFIAGNTGRSFALQAERTFGKKGYAITSGFLASVVVGWFAFQTGLTGTTVHASFGWNETATIVAATLLYTAVTFIGIRALSIVGMIAAPLYLILGFAALYLIGSEHSLSGVLAYDGLGANSMMSFGGAITLVVATFADSGTMTADFTRWSKDGESAVYATLTAFPFANMVAQVFGVVIVCAGAAAAPATEGGNFMSVLTSHGGVLSAIALIFVFVNLGSVCTHCLYNGAVGWGRIANRKMRTMTVLLGLLGGVLAVAGVWSLFLNWLNLLGVLVPPIGAVIIVDQILVRHYSYDDDVPNFRGSAFAAWACGAFVAVLVHATAPWFSDAVAGMLVGGFAYYALSQGARRAVRQRNSLL</sequence>
<feature type="transmembrane region" description="Helical" evidence="6">
    <location>
        <begin position="199"/>
        <end position="221"/>
    </location>
</feature>
<comment type="similarity">
    <text evidence="2">Belongs to the purine-cytosine permease (2.A.39) family.</text>
</comment>
<reference evidence="7 8" key="1">
    <citation type="submission" date="2019-11" db="EMBL/GenBank/DDBJ databases">
        <title>Metabolism of dissolved organic matter in forest soils.</title>
        <authorList>
            <person name="Cyle K.T."/>
            <person name="Wilhelm R.C."/>
            <person name="Martinez C.E."/>
        </authorList>
    </citation>
    <scope>NUCLEOTIDE SEQUENCE [LARGE SCALE GENOMIC DNA]</scope>
    <source>
        <strain evidence="7 8">5N</strain>
    </source>
</reference>
<feature type="transmembrane region" description="Helical" evidence="6">
    <location>
        <begin position="322"/>
        <end position="340"/>
    </location>
</feature>
<feature type="transmembrane region" description="Helical" evidence="6">
    <location>
        <begin position="233"/>
        <end position="261"/>
    </location>
</feature>
<gene>
    <name evidence="7" type="ORF">GNZ13_20645</name>
</gene>
<evidence type="ECO:0000256" key="4">
    <source>
        <dbReference type="ARBA" id="ARBA00022989"/>
    </source>
</evidence>
<feature type="transmembrane region" description="Helical" evidence="6">
    <location>
        <begin position="377"/>
        <end position="395"/>
    </location>
</feature>
<dbReference type="AlphaFoldDB" id="A0A972SIG7"/>
<evidence type="ECO:0000256" key="1">
    <source>
        <dbReference type="ARBA" id="ARBA00004141"/>
    </source>
</evidence>
<keyword evidence="8" id="KW-1185">Reference proteome</keyword>